<evidence type="ECO:0000313" key="3">
    <source>
        <dbReference type="Proteomes" id="UP001165240"/>
    </source>
</evidence>
<evidence type="ECO:0000256" key="1">
    <source>
        <dbReference type="SAM" id="Phobius"/>
    </source>
</evidence>
<evidence type="ECO:0000313" key="2">
    <source>
        <dbReference type="EMBL" id="GMG73199.1"/>
    </source>
</evidence>
<accession>A0AAX6BHK9</accession>
<dbReference type="EMBL" id="BSYK01000001">
    <property type="protein sequence ID" value="GMG73199.1"/>
    <property type="molecule type" value="Genomic_DNA"/>
</dbReference>
<dbReference type="Proteomes" id="UP001165240">
    <property type="component" value="Unassembled WGS sequence"/>
</dbReference>
<keyword evidence="1" id="KW-0472">Membrane</keyword>
<reference evidence="2" key="1">
    <citation type="journal article" date="2024" name="Appl Microbiol">
        <title>Effect of kuratsuki Bacillus and Priestia on Taste of Sake.</title>
        <authorList>
            <person name="Kobayashi K."/>
            <person name="Nishida H."/>
        </authorList>
    </citation>
    <scope>NUCLEOTIDE SEQUENCE</scope>
    <source>
        <strain evidence="2">B-12</strain>
    </source>
</reference>
<comment type="caution">
    <text evidence="2">The sequence shown here is derived from an EMBL/GenBank/DDBJ whole genome shotgun (WGS) entry which is preliminary data.</text>
</comment>
<dbReference type="GeneID" id="48012284"/>
<feature type="transmembrane region" description="Helical" evidence="1">
    <location>
        <begin position="12"/>
        <end position="31"/>
    </location>
</feature>
<name>A0AAX6BHK9_PRIMG</name>
<proteinExistence type="predicted"/>
<protein>
    <submittedName>
        <fullName evidence="2">Uncharacterized protein</fullName>
    </submittedName>
</protein>
<gene>
    <name evidence="2" type="ORF">ShirakiTB12_16670</name>
</gene>
<dbReference type="RefSeq" id="WP_028413858.1">
    <property type="nucleotide sequence ID" value="NZ_BSYK01000001.1"/>
</dbReference>
<organism evidence="2 3">
    <name type="scientific">Priestia megaterium</name>
    <name type="common">Bacillus megaterium</name>
    <dbReference type="NCBI Taxonomy" id="1404"/>
    <lineage>
        <taxon>Bacteria</taxon>
        <taxon>Bacillati</taxon>
        <taxon>Bacillota</taxon>
        <taxon>Bacilli</taxon>
        <taxon>Bacillales</taxon>
        <taxon>Bacillaceae</taxon>
        <taxon>Priestia</taxon>
    </lineage>
</organism>
<sequence length="64" mass="7241">MRKLIKKYSFICTGFLFGYFLLLILGLDVSISSMFKVFIPVAAVGLLLGEIINMAFNHHQTNMN</sequence>
<dbReference type="AlphaFoldDB" id="A0AAX6BHK9"/>
<feature type="transmembrane region" description="Helical" evidence="1">
    <location>
        <begin position="37"/>
        <end position="56"/>
    </location>
</feature>
<keyword evidence="1" id="KW-1133">Transmembrane helix</keyword>
<keyword evidence="1" id="KW-0812">Transmembrane</keyword>